<dbReference type="Pfam" id="PF05699">
    <property type="entry name" value="Dimer_Tnp_hAT"/>
    <property type="match status" value="1"/>
</dbReference>
<protein>
    <recommendedName>
        <fullName evidence="2">HAT C-terminal dimerisation domain-containing protein</fullName>
    </recommendedName>
</protein>
<dbReference type="GeneID" id="10503599"/>
<dbReference type="SUPFAM" id="SSF53098">
    <property type="entry name" value="Ribonuclease H-like"/>
    <property type="match status" value="1"/>
</dbReference>
<dbReference type="InterPro" id="IPR008906">
    <property type="entry name" value="HATC_C_dom"/>
</dbReference>
<evidence type="ECO:0000259" key="2">
    <source>
        <dbReference type="Pfam" id="PF05699"/>
    </source>
</evidence>
<dbReference type="PANTHER" id="PTHR47611:SF1">
    <property type="entry name" value="CCHC-TYPE DOMAIN-CONTAINING PROTEIN"/>
    <property type="match status" value="1"/>
</dbReference>
<dbReference type="AlphaFoldDB" id="F0Z6X4"/>
<dbReference type="Proteomes" id="UP000001064">
    <property type="component" value="Unassembled WGS sequence"/>
</dbReference>
<dbReference type="KEGG" id="dpp:DICPUDRAFT_74148"/>
<evidence type="ECO:0000313" key="4">
    <source>
        <dbReference type="Proteomes" id="UP000001064"/>
    </source>
</evidence>
<proteinExistence type="predicted"/>
<feature type="region of interest" description="Disordered" evidence="1">
    <location>
        <begin position="1"/>
        <end position="26"/>
    </location>
</feature>
<dbReference type="OrthoDB" id="3944237at2759"/>
<dbReference type="VEuPathDB" id="AmoebaDB:DICPUDRAFT_74148"/>
<gene>
    <name evidence="3" type="ORF">DICPUDRAFT_74148</name>
</gene>
<dbReference type="GO" id="GO:0046983">
    <property type="term" value="F:protein dimerization activity"/>
    <property type="evidence" value="ECO:0007669"/>
    <property type="project" value="InterPro"/>
</dbReference>
<sequence length="365" mass="42373">MTIFLTKTSTNPNQKKKMKKSPTRSNNLNIDQQLVDISSKTKLHSPGLIKHTIREKKDLGKAQQTISPPSSPFNSIKKKFEFFKKKGKEVKYLKSSTEVYKLKKYYIRKENNYRVCFDHFYKVPTKCTHITNSVSNTRYHLLNGDPLECNVVALYQSHNEAQIKSFRVFEKPKESIMQSATPINSSENGPDIHLTPLNFRYHYANDVIVNDLPFQTNLLYSKRASLLGIEQDPDDYNHLLDTTIPFWKKKKANQEIYSAHNEICEYLPLENCNNGENISFWKDVSNQKRFPVLFSLIRDYLATPCSSVEVERTFSNGKNIVTHKRHHLKDSTIESCVLLKEWNHQIQAVVYDVLNKKKDGGVHNK</sequence>
<reference evidence="4" key="1">
    <citation type="journal article" date="2011" name="Genome Biol.">
        <title>Comparative genomics of the social amoebae Dictyostelium discoideum and Dictyostelium purpureum.</title>
        <authorList>
            <consortium name="US DOE Joint Genome Institute (JGI-PGF)"/>
            <person name="Sucgang R."/>
            <person name="Kuo A."/>
            <person name="Tian X."/>
            <person name="Salerno W."/>
            <person name="Parikh A."/>
            <person name="Feasley C.L."/>
            <person name="Dalin E."/>
            <person name="Tu H."/>
            <person name="Huang E."/>
            <person name="Barry K."/>
            <person name="Lindquist E."/>
            <person name="Shapiro H."/>
            <person name="Bruce D."/>
            <person name="Schmutz J."/>
            <person name="Salamov A."/>
            <person name="Fey P."/>
            <person name="Gaudet P."/>
            <person name="Anjard C."/>
            <person name="Babu M.M."/>
            <person name="Basu S."/>
            <person name="Bushmanova Y."/>
            <person name="van der Wel H."/>
            <person name="Katoh-Kurasawa M."/>
            <person name="Dinh C."/>
            <person name="Coutinho P.M."/>
            <person name="Saito T."/>
            <person name="Elias M."/>
            <person name="Schaap P."/>
            <person name="Kay R.R."/>
            <person name="Henrissat B."/>
            <person name="Eichinger L."/>
            <person name="Rivero F."/>
            <person name="Putnam N.H."/>
            <person name="West C.M."/>
            <person name="Loomis W.F."/>
            <person name="Chisholm R.L."/>
            <person name="Shaulsky G."/>
            <person name="Strassmann J.E."/>
            <person name="Queller D.C."/>
            <person name="Kuspa A."/>
            <person name="Grigoriev I.V."/>
        </authorList>
    </citation>
    <scope>NUCLEOTIDE SEQUENCE [LARGE SCALE GENOMIC DNA]</scope>
    <source>
        <strain evidence="4">QSDP1</strain>
    </source>
</reference>
<dbReference type="RefSeq" id="XP_003283217.1">
    <property type="nucleotide sequence ID" value="XM_003283169.1"/>
</dbReference>
<dbReference type="EMBL" id="GL870944">
    <property type="protein sequence ID" value="EGC40281.1"/>
    <property type="molecule type" value="Genomic_DNA"/>
</dbReference>
<feature type="domain" description="HAT C-terminal dimerisation" evidence="2">
    <location>
        <begin position="278"/>
        <end position="342"/>
    </location>
</feature>
<name>F0Z6X4_DICPU</name>
<dbReference type="InterPro" id="IPR012337">
    <property type="entry name" value="RNaseH-like_sf"/>
</dbReference>
<feature type="compositionally biased region" description="Polar residues" evidence="1">
    <location>
        <begin position="1"/>
        <end position="13"/>
    </location>
</feature>
<dbReference type="PANTHER" id="PTHR47611">
    <property type="entry name" value="HAT DIMERISATION DOMAIN, C-TERMINAL"/>
    <property type="match status" value="1"/>
</dbReference>
<keyword evidence="4" id="KW-1185">Reference proteome</keyword>
<organism evidence="3 4">
    <name type="scientific">Dictyostelium purpureum</name>
    <name type="common">Slime mold</name>
    <dbReference type="NCBI Taxonomy" id="5786"/>
    <lineage>
        <taxon>Eukaryota</taxon>
        <taxon>Amoebozoa</taxon>
        <taxon>Evosea</taxon>
        <taxon>Eumycetozoa</taxon>
        <taxon>Dictyostelia</taxon>
        <taxon>Dictyosteliales</taxon>
        <taxon>Dictyosteliaceae</taxon>
        <taxon>Dictyostelium</taxon>
    </lineage>
</organism>
<evidence type="ECO:0000256" key="1">
    <source>
        <dbReference type="SAM" id="MobiDB-lite"/>
    </source>
</evidence>
<evidence type="ECO:0000313" key="3">
    <source>
        <dbReference type="EMBL" id="EGC40281.1"/>
    </source>
</evidence>
<dbReference type="InParanoid" id="F0Z6X4"/>
<accession>F0Z6X4</accession>